<keyword evidence="1" id="KW-1133">Transmembrane helix</keyword>
<dbReference type="InterPro" id="IPR043136">
    <property type="entry name" value="B30.2/SPRY_sf"/>
</dbReference>
<dbReference type="CDD" id="cd13733">
    <property type="entry name" value="SPRY_PRY_C-I_1"/>
    <property type="match status" value="1"/>
</dbReference>
<feature type="transmembrane region" description="Helical" evidence="1">
    <location>
        <begin position="47"/>
        <end position="68"/>
    </location>
</feature>
<feature type="domain" description="B30.2/SPRY" evidence="2">
    <location>
        <begin position="140"/>
        <end position="290"/>
    </location>
</feature>
<dbReference type="FunFam" id="2.60.120.920:FF:000004">
    <property type="entry name" value="Butyrophilin subfamily 1 member A1"/>
    <property type="match status" value="1"/>
</dbReference>
<dbReference type="Pfam" id="PF13765">
    <property type="entry name" value="PRY"/>
    <property type="match status" value="1"/>
</dbReference>
<gene>
    <name evidence="3" type="ORF">ANANG_G00147600</name>
</gene>
<dbReference type="InterPro" id="IPR050143">
    <property type="entry name" value="TRIM/RBCC"/>
</dbReference>
<dbReference type="PANTHER" id="PTHR24103">
    <property type="entry name" value="E3 UBIQUITIN-PROTEIN LIGASE TRIM"/>
    <property type="match status" value="1"/>
</dbReference>
<organism evidence="3 4">
    <name type="scientific">Anguilla anguilla</name>
    <name type="common">European freshwater eel</name>
    <name type="synonym">Muraena anguilla</name>
    <dbReference type="NCBI Taxonomy" id="7936"/>
    <lineage>
        <taxon>Eukaryota</taxon>
        <taxon>Metazoa</taxon>
        <taxon>Chordata</taxon>
        <taxon>Craniata</taxon>
        <taxon>Vertebrata</taxon>
        <taxon>Euteleostomi</taxon>
        <taxon>Actinopterygii</taxon>
        <taxon>Neopterygii</taxon>
        <taxon>Teleostei</taxon>
        <taxon>Anguilliformes</taxon>
        <taxon>Anguillidae</taxon>
        <taxon>Anguilla</taxon>
    </lineage>
</organism>
<proteinExistence type="predicted"/>
<name>A0A9D3MC19_ANGAN</name>
<reference evidence="3" key="1">
    <citation type="submission" date="2021-01" db="EMBL/GenBank/DDBJ databases">
        <title>A chromosome-scale assembly of European eel, Anguilla anguilla.</title>
        <authorList>
            <person name="Henkel C."/>
            <person name="Jong-Raadsen S.A."/>
            <person name="Dufour S."/>
            <person name="Weltzien F.-A."/>
            <person name="Palstra A.P."/>
            <person name="Pelster B."/>
            <person name="Spaink H.P."/>
            <person name="Van Den Thillart G.E."/>
            <person name="Jansen H."/>
            <person name="Zahm M."/>
            <person name="Klopp C."/>
            <person name="Cedric C."/>
            <person name="Louis A."/>
            <person name="Berthelot C."/>
            <person name="Parey E."/>
            <person name="Roest Crollius H."/>
            <person name="Montfort J."/>
            <person name="Robinson-Rechavi M."/>
            <person name="Bucao C."/>
            <person name="Bouchez O."/>
            <person name="Gislard M."/>
            <person name="Lluch J."/>
            <person name="Milhes M."/>
            <person name="Lampietro C."/>
            <person name="Lopez Roques C."/>
            <person name="Donnadieu C."/>
            <person name="Braasch I."/>
            <person name="Desvignes T."/>
            <person name="Postlethwait J."/>
            <person name="Bobe J."/>
            <person name="Guiguen Y."/>
            <person name="Dirks R."/>
        </authorList>
    </citation>
    <scope>NUCLEOTIDE SEQUENCE</scope>
    <source>
        <strain evidence="3">Tag_6206</strain>
        <tissue evidence="3">Liver</tissue>
    </source>
</reference>
<dbReference type="InterPro" id="IPR013320">
    <property type="entry name" value="ConA-like_dom_sf"/>
</dbReference>
<dbReference type="Proteomes" id="UP001044222">
    <property type="component" value="Chromosome 7"/>
</dbReference>
<dbReference type="PRINTS" id="PR01407">
    <property type="entry name" value="BUTYPHLNCDUF"/>
</dbReference>
<dbReference type="Gene3D" id="2.60.120.920">
    <property type="match status" value="1"/>
</dbReference>
<keyword evidence="4" id="KW-1185">Reference proteome</keyword>
<dbReference type="PROSITE" id="PS50188">
    <property type="entry name" value="B302_SPRY"/>
    <property type="match status" value="1"/>
</dbReference>
<dbReference type="InterPro" id="IPR001870">
    <property type="entry name" value="B30.2/SPRY"/>
</dbReference>
<sequence length="290" mass="32740">MSQENPYETLGLVHSEDYIPMCRSPSWPHPPVPPRSTVRGSLCRRKLLVSLGILTLLSVSFLLALYLLQRSTLQEAPHGTAQELSTLQNDMKELKETSARLISELQMEVEDLDHFYASVLMCAPNYSSPFILDKIMNMSRKNGIIIKPAWRWLREAAVDVTLDPESAHPSLVLSSDRKQVRLGPRRQDLSSSVHRFSYVVCVLAKEGFSSGRRYWEVRVHNKTGWTVGVASSRANRQGSILFRPRTGYWVMTMKNEVISAMREPPSALPLRERPGTVGVYVDYEGAGLLL</sequence>
<dbReference type="InterPro" id="IPR003877">
    <property type="entry name" value="SPRY_dom"/>
</dbReference>
<accession>A0A9D3MC19</accession>
<dbReference type="InterPro" id="IPR006574">
    <property type="entry name" value="PRY"/>
</dbReference>
<dbReference type="SMART" id="SM00589">
    <property type="entry name" value="PRY"/>
    <property type="match status" value="1"/>
</dbReference>
<comment type="caution">
    <text evidence="3">The sequence shown here is derived from an EMBL/GenBank/DDBJ whole genome shotgun (WGS) entry which is preliminary data.</text>
</comment>
<keyword evidence="1" id="KW-0472">Membrane</keyword>
<dbReference type="SUPFAM" id="SSF49899">
    <property type="entry name" value="Concanavalin A-like lectins/glucanases"/>
    <property type="match status" value="1"/>
</dbReference>
<dbReference type="Pfam" id="PF00622">
    <property type="entry name" value="SPRY"/>
    <property type="match status" value="1"/>
</dbReference>
<protein>
    <recommendedName>
        <fullName evidence="2">B30.2/SPRY domain-containing protein</fullName>
    </recommendedName>
</protein>
<evidence type="ECO:0000256" key="1">
    <source>
        <dbReference type="SAM" id="Phobius"/>
    </source>
</evidence>
<dbReference type="AlphaFoldDB" id="A0A9D3MC19"/>
<evidence type="ECO:0000259" key="2">
    <source>
        <dbReference type="PROSITE" id="PS50188"/>
    </source>
</evidence>
<dbReference type="EMBL" id="JAFIRN010000007">
    <property type="protein sequence ID" value="KAG5846230.1"/>
    <property type="molecule type" value="Genomic_DNA"/>
</dbReference>
<evidence type="ECO:0000313" key="3">
    <source>
        <dbReference type="EMBL" id="KAG5846230.1"/>
    </source>
</evidence>
<keyword evidence="1" id="KW-0812">Transmembrane</keyword>
<evidence type="ECO:0000313" key="4">
    <source>
        <dbReference type="Proteomes" id="UP001044222"/>
    </source>
</evidence>
<dbReference type="InterPro" id="IPR003879">
    <property type="entry name" value="Butyrophylin_SPRY"/>
</dbReference>